<evidence type="ECO:0000259" key="16">
    <source>
        <dbReference type="PROSITE" id="PS51194"/>
    </source>
</evidence>
<dbReference type="PROSITE" id="PS51194">
    <property type="entry name" value="HELICASE_CTER"/>
    <property type="match status" value="1"/>
</dbReference>
<feature type="domain" description="Helicase ATP-binding" evidence="15">
    <location>
        <begin position="508"/>
        <end position="676"/>
    </location>
</feature>
<feature type="compositionally biased region" description="Pro residues" evidence="14">
    <location>
        <begin position="1119"/>
        <end position="1129"/>
    </location>
</feature>
<dbReference type="SMART" id="SM00487">
    <property type="entry name" value="DEXDc"/>
    <property type="match status" value="1"/>
</dbReference>
<keyword evidence="7 17" id="KW-0378">Hydrolase</keyword>
<dbReference type="CDD" id="cd18801">
    <property type="entry name" value="SF2_C_FANCM_Hef"/>
    <property type="match status" value="1"/>
</dbReference>
<evidence type="ECO:0000256" key="9">
    <source>
        <dbReference type="ARBA" id="ARBA00022840"/>
    </source>
</evidence>
<evidence type="ECO:0000256" key="14">
    <source>
        <dbReference type="SAM" id="MobiDB-lite"/>
    </source>
</evidence>
<protein>
    <recommendedName>
        <fullName evidence="13">ATP-dependent DNA helicase</fullName>
        <ecNumber evidence="13">3.6.4.12</ecNumber>
    </recommendedName>
</protein>
<feature type="region of interest" description="Disordered" evidence="14">
    <location>
        <begin position="1371"/>
        <end position="1393"/>
    </location>
</feature>
<comment type="function">
    <text evidence="1 13">ATP-dependent DNA helicase involved in DNA damage repair by homologous recombination and in genome maintenance. Capable of unwinding D-loops. Plays a role in limiting crossover recombinants during mitotic DNA double-strand break (DSB) repair. Component of a FANCM-MHF complex which promotes gene conversion at blocked replication forks, probably by reversal of the stalled fork.</text>
</comment>
<dbReference type="FunFam" id="3.40.50.300:FF:000861">
    <property type="entry name" value="Fanconi anemia, complementation group M"/>
    <property type="match status" value="1"/>
</dbReference>
<feature type="compositionally biased region" description="Polar residues" evidence="14">
    <location>
        <begin position="237"/>
        <end position="248"/>
    </location>
</feature>
<comment type="caution">
    <text evidence="17">The sequence shown here is derived from an EMBL/GenBank/DDBJ whole genome shotgun (WGS) entry which is preliminary data.</text>
</comment>
<keyword evidence="11" id="KW-0539">Nucleus</keyword>
<dbReference type="PANTHER" id="PTHR14025:SF20">
    <property type="entry name" value="FANCONI ANEMIA GROUP M PROTEIN"/>
    <property type="match status" value="1"/>
</dbReference>
<dbReference type="CDD" id="cd18033">
    <property type="entry name" value="DEXDc_FANCM"/>
    <property type="match status" value="1"/>
</dbReference>
<sequence length="1393" mass="154065">MSYDDRDGIDDFDDSPRPAKRCRTNKTAAQVKAKKDPAKKKPRVFKESSKSAEYVHESDSDAPVKPARKPAAKRTTKARSDSLSSVSGPAKGKRNARSRQKQDSSDSENAFEPTKPPKTIPRAIRAVESDSSDKPKAKKPKHRVHEPTDLDRFMPRFVSQAPPPESSDPANLRGEIWIKQPTPPRHPAHKPPPTSRPLTTSKPSAAQSQSCMQSSAARSQKVPLTAPKGDSLPNGRISDTSAPQSFNVPSKPGPLDTSPHRFLERKKKKTASSDNVATIARPRSIPFVIEDDDEEDPVPPLPRPSVALSSRTTVPPNSHFKQPSRPSAGPFLENGKENIPSTLTKLCSKTAPSIMVQNERAAPADAARSTQCHQAKPPNEIQSVTTTRTLSRTTSVPLDADVLDELADLPSDAFSSSPEKESPMMVRASQQPQRAPGLGGTGSGYRQMTLHGSFSVPVEDDRPRPNKTAWPLAEKNEKPTHHKLDTGATSTWVYPTNLGTIREYQYNIVHMGLYHNLLVALPTGLGKTFVAATIMLNWFRWTKDAQIVFVAPTKPLVAQQVDACFHTVGIPRSQTAMLTGTISPALRAEAWEQKRVFFMTPQTMGNDLRSGICDPKRIVLLVVDEAHRATGNYAYVDIVAFLRRFNTSFRVLALTATPGAKVETVQQVIDGLSISRVEIRTEASMDIRQYVHTRETETFRFDYSDEQSMIMDLFSKAIKPVLDKLNGQNALWLKDPMKLTAFGLTQAQRQWSQSEAGKKASWPIKSMVSSTFKVLASLAHSVSMLKFHGIVPFFRKVATFKREVDEGGTKSKAATQIRTNENFTKMYNYVQGWVNNPDFIGHPKLEYLREVILNHFLDAGEADRTADTQSATRVMVFAQYRDSAEQIAKVLKRNDPMIRPHVFVGQAAAEGSAGMDQKTQLDVIEKFKAGTYNTLVATSIGEEGLDIGEVDLIICYDANASPIRMLQRMGRTGRKRRGKIVLLLMKDKEEQDFAKAKDNYEKMQELIASGKHFTFHDDRSPRILPKDIKPVVDKTVVEIPVENSQADLPMPTKGGRKKKKPPKKFHMPDNVITGFVKASRVRGDGSDAEIDDDDDEPGPAFQSTSKPSARRTSSKNKQPTPPPPEPESMPLPFITDVLLNKMQERELARKYQYVTTTSDDAAVVRAPMPETNLEGFRRPGPTVFVGHGRYTLALRDTLERMHNVDGVTVERWRENLHHSDLEGDIQDIAPSNPTSPVLSIAPEADSDSDADLPDLPAARRAAPAPKAKAQPKPRARPKPKDPPAPRGRKRARTARTSSAMEAASSSPPPTPRDFAMPSQAETLGSADTSGDEERQDPDAWRADSDLESFVVRSDQPVEWASSSLGVLTMVEEEQAGRKKAGKRRRVIESDSDE</sequence>
<feature type="region of interest" description="Disordered" evidence="14">
    <location>
        <begin position="1043"/>
        <end position="1131"/>
    </location>
</feature>
<evidence type="ECO:0000256" key="12">
    <source>
        <dbReference type="ARBA" id="ARBA00047995"/>
    </source>
</evidence>
<dbReference type="InterPro" id="IPR044749">
    <property type="entry name" value="FANCM_DEXDc"/>
</dbReference>
<dbReference type="InterPro" id="IPR014001">
    <property type="entry name" value="Helicase_ATP-bd"/>
</dbReference>
<evidence type="ECO:0000256" key="8">
    <source>
        <dbReference type="ARBA" id="ARBA00022806"/>
    </source>
</evidence>
<evidence type="ECO:0000256" key="13">
    <source>
        <dbReference type="RuleBase" id="RU367027"/>
    </source>
</evidence>
<feature type="region of interest" description="Disordered" evidence="14">
    <location>
        <begin position="1"/>
        <end position="337"/>
    </location>
</feature>
<evidence type="ECO:0000313" key="18">
    <source>
        <dbReference type="Proteomes" id="UP000799439"/>
    </source>
</evidence>
<dbReference type="PANTHER" id="PTHR14025">
    <property type="entry name" value="FANCONI ANEMIA GROUP M FANCM FAMILY MEMBER"/>
    <property type="match status" value="1"/>
</dbReference>
<evidence type="ECO:0000256" key="4">
    <source>
        <dbReference type="ARBA" id="ARBA00011390"/>
    </source>
</evidence>
<keyword evidence="9" id="KW-0067">ATP-binding</keyword>
<comment type="subunit">
    <text evidence="4 13">Interacts with the MHF histone-fold complex to form the FANCM-MHF complex.</text>
</comment>
<feature type="domain" description="Helicase C-terminal" evidence="16">
    <location>
        <begin position="852"/>
        <end position="1019"/>
    </location>
</feature>
<dbReference type="OrthoDB" id="164902at2759"/>
<gene>
    <name evidence="17" type="ORF">K461DRAFT_99048</name>
</gene>
<feature type="compositionally biased region" description="Low complexity" evidence="14">
    <location>
        <begin position="1294"/>
        <end position="1305"/>
    </location>
</feature>
<keyword evidence="8" id="KW-0347">Helicase</keyword>
<evidence type="ECO:0000256" key="1">
    <source>
        <dbReference type="ARBA" id="ARBA00003813"/>
    </source>
</evidence>
<feature type="region of interest" description="Disordered" evidence="14">
    <location>
        <begin position="1223"/>
        <end position="1347"/>
    </location>
</feature>
<dbReference type="GO" id="GO:0009378">
    <property type="term" value="F:four-way junction helicase activity"/>
    <property type="evidence" value="ECO:0007669"/>
    <property type="project" value="TreeGrafter"/>
</dbReference>
<feature type="compositionally biased region" description="Polar residues" evidence="14">
    <location>
        <begin position="1319"/>
        <end position="1328"/>
    </location>
</feature>
<feature type="compositionally biased region" description="Pro residues" evidence="14">
    <location>
        <begin position="181"/>
        <end position="195"/>
    </location>
</feature>
<feature type="compositionally biased region" description="Basic and acidic residues" evidence="14">
    <location>
        <begin position="145"/>
        <end position="154"/>
    </location>
</feature>
<evidence type="ECO:0000256" key="6">
    <source>
        <dbReference type="ARBA" id="ARBA00022763"/>
    </source>
</evidence>
<feature type="compositionally biased region" description="Acidic residues" evidence="14">
    <location>
        <begin position="1086"/>
        <end position="1097"/>
    </location>
</feature>
<evidence type="ECO:0000256" key="10">
    <source>
        <dbReference type="ARBA" id="ARBA00023204"/>
    </source>
</evidence>
<dbReference type="Pfam" id="PF04851">
    <property type="entry name" value="ResIII"/>
    <property type="match status" value="1"/>
</dbReference>
<name>A0A9P4MLW6_9PEZI</name>
<dbReference type="GO" id="GO:0005634">
    <property type="term" value="C:nucleus"/>
    <property type="evidence" value="ECO:0007669"/>
    <property type="project" value="UniProtKB-SubCell"/>
</dbReference>
<keyword evidence="10" id="KW-0234">DNA repair</keyword>
<dbReference type="InterPro" id="IPR006935">
    <property type="entry name" value="Helicase/UvrB_N"/>
</dbReference>
<evidence type="ECO:0000259" key="15">
    <source>
        <dbReference type="PROSITE" id="PS51192"/>
    </source>
</evidence>
<organism evidence="17 18">
    <name type="scientific">Myriangium duriaei CBS 260.36</name>
    <dbReference type="NCBI Taxonomy" id="1168546"/>
    <lineage>
        <taxon>Eukaryota</taxon>
        <taxon>Fungi</taxon>
        <taxon>Dikarya</taxon>
        <taxon>Ascomycota</taxon>
        <taxon>Pezizomycotina</taxon>
        <taxon>Dothideomycetes</taxon>
        <taxon>Dothideomycetidae</taxon>
        <taxon>Myriangiales</taxon>
        <taxon>Myriangiaceae</taxon>
        <taxon>Myriangium</taxon>
    </lineage>
</organism>
<feature type="compositionally biased region" description="Basic and acidic residues" evidence="14">
    <location>
        <begin position="125"/>
        <end position="135"/>
    </location>
</feature>
<dbReference type="Gene3D" id="1.20.1320.20">
    <property type="entry name" value="hef helicase domain"/>
    <property type="match status" value="1"/>
</dbReference>
<dbReference type="GO" id="GO:0016787">
    <property type="term" value="F:hydrolase activity"/>
    <property type="evidence" value="ECO:0007669"/>
    <property type="project" value="UniProtKB-KW"/>
</dbReference>
<dbReference type="InterPro" id="IPR027417">
    <property type="entry name" value="P-loop_NTPase"/>
</dbReference>
<reference evidence="17" key="1">
    <citation type="journal article" date="2020" name="Stud. Mycol.">
        <title>101 Dothideomycetes genomes: a test case for predicting lifestyles and emergence of pathogens.</title>
        <authorList>
            <person name="Haridas S."/>
            <person name="Albert R."/>
            <person name="Binder M."/>
            <person name="Bloem J."/>
            <person name="Labutti K."/>
            <person name="Salamov A."/>
            <person name="Andreopoulos B."/>
            <person name="Baker S."/>
            <person name="Barry K."/>
            <person name="Bills G."/>
            <person name="Bluhm B."/>
            <person name="Cannon C."/>
            <person name="Castanera R."/>
            <person name="Culley D."/>
            <person name="Daum C."/>
            <person name="Ezra D."/>
            <person name="Gonzalez J."/>
            <person name="Henrissat B."/>
            <person name="Kuo A."/>
            <person name="Liang C."/>
            <person name="Lipzen A."/>
            <person name="Lutzoni F."/>
            <person name="Magnuson J."/>
            <person name="Mondo S."/>
            <person name="Nolan M."/>
            <person name="Ohm R."/>
            <person name="Pangilinan J."/>
            <person name="Park H.-J."/>
            <person name="Ramirez L."/>
            <person name="Alfaro M."/>
            <person name="Sun H."/>
            <person name="Tritt A."/>
            <person name="Yoshinaga Y."/>
            <person name="Zwiers L.-H."/>
            <person name="Turgeon B."/>
            <person name="Goodwin S."/>
            <person name="Spatafora J."/>
            <person name="Crous P."/>
            <person name="Grigoriev I."/>
        </authorList>
    </citation>
    <scope>NUCLEOTIDE SEQUENCE</scope>
    <source>
        <strain evidence="17">CBS 260.36</strain>
    </source>
</reference>
<keyword evidence="18" id="KW-1185">Reference proteome</keyword>
<evidence type="ECO:0000256" key="2">
    <source>
        <dbReference type="ARBA" id="ARBA00004123"/>
    </source>
</evidence>
<dbReference type="GO" id="GO:0000400">
    <property type="term" value="F:four-way junction DNA binding"/>
    <property type="evidence" value="ECO:0007669"/>
    <property type="project" value="TreeGrafter"/>
</dbReference>
<evidence type="ECO:0000256" key="5">
    <source>
        <dbReference type="ARBA" id="ARBA00022741"/>
    </source>
</evidence>
<dbReference type="GO" id="GO:0005524">
    <property type="term" value="F:ATP binding"/>
    <property type="evidence" value="ECO:0007669"/>
    <property type="project" value="UniProtKB-UniRule"/>
</dbReference>
<feature type="compositionally biased region" description="Basic residues" evidence="14">
    <location>
        <begin position="1054"/>
        <end position="1065"/>
    </location>
</feature>
<accession>A0A9P4MLW6</accession>
<feature type="compositionally biased region" description="Polar residues" evidence="14">
    <location>
        <begin position="307"/>
        <end position="325"/>
    </location>
</feature>
<dbReference type="Gene3D" id="3.40.50.300">
    <property type="entry name" value="P-loop containing nucleotide triphosphate hydrolases"/>
    <property type="match status" value="2"/>
</dbReference>
<feature type="compositionally biased region" description="Basic residues" evidence="14">
    <location>
        <begin position="66"/>
        <end position="77"/>
    </location>
</feature>
<comment type="catalytic activity">
    <reaction evidence="12 13">
        <text>ATP + H2O = ADP + phosphate + H(+)</text>
        <dbReference type="Rhea" id="RHEA:13065"/>
        <dbReference type="ChEBI" id="CHEBI:15377"/>
        <dbReference type="ChEBI" id="CHEBI:15378"/>
        <dbReference type="ChEBI" id="CHEBI:30616"/>
        <dbReference type="ChEBI" id="CHEBI:43474"/>
        <dbReference type="ChEBI" id="CHEBI:456216"/>
        <dbReference type="EC" id="3.6.4.12"/>
    </reaction>
</comment>
<feature type="region of interest" description="Disordered" evidence="14">
    <location>
        <begin position="410"/>
        <end position="446"/>
    </location>
</feature>
<dbReference type="GO" id="GO:0045003">
    <property type="term" value="P:double-strand break repair via synthesis-dependent strand annealing"/>
    <property type="evidence" value="ECO:0007669"/>
    <property type="project" value="TreeGrafter"/>
</dbReference>
<dbReference type="SUPFAM" id="SSF52540">
    <property type="entry name" value="P-loop containing nucleoside triphosphate hydrolases"/>
    <property type="match status" value="1"/>
</dbReference>
<evidence type="ECO:0000256" key="3">
    <source>
        <dbReference type="ARBA" id="ARBA00009889"/>
    </source>
</evidence>
<evidence type="ECO:0000256" key="7">
    <source>
        <dbReference type="ARBA" id="ARBA00022801"/>
    </source>
</evidence>
<feature type="compositionally biased region" description="Low complexity" evidence="14">
    <location>
        <begin position="204"/>
        <end position="220"/>
    </location>
</feature>
<evidence type="ECO:0000256" key="11">
    <source>
        <dbReference type="ARBA" id="ARBA00023242"/>
    </source>
</evidence>
<dbReference type="GO" id="GO:0036297">
    <property type="term" value="P:interstrand cross-link repair"/>
    <property type="evidence" value="ECO:0007669"/>
    <property type="project" value="TreeGrafter"/>
</dbReference>
<comment type="subcellular location">
    <subcellularLocation>
        <location evidence="2 13">Nucleus</location>
    </subcellularLocation>
</comment>
<dbReference type="EC" id="3.6.4.12" evidence="13"/>
<dbReference type="GO" id="GO:0043138">
    <property type="term" value="F:3'-5' DNA helicase activity"/>
    <property type="evidence" value="ECO:0007669"/>
    <property type="project" value="InterPro"/>
</dbReference>
<dbReference type="InterPro" id="IPR001650">
    <property type="entry name" value="Helicase_C-like"/>
</dbReference>
<dbReference type="PROSITE" id="PS51192">
    <property type="entry name" value="HELICASE_ATP_BIND_1"/>
    <property type="match status" value="1"/>
</dbReference>
<dbReference type="EMBL" id="ML996083">
    <property type="protein sequence ID" value="KAF2154619.1"/>
    <property type="molecule type" value="Genomic_DNA"/>
</dbReference>
<keyword evidence="6" id="KW-0227">DNA damage</keyword>
<comment type="similarity">
    <text evidence="3 13">Belongs to the DEAD box helicase family. DEAH subfamily. FANCM sub-subfamily.</text>
</comment>
<keyword evidence="5" id="KW-0547">Nucleotide-binding</keyword>
<dbReference type="Proteomes" id="UP000799439">
    <property type="component" value="Unassembled WGS sequence"/>
</dbReference>
<feature type="region of interest" description="Disordered" evidence="14">
    <location>
        <begin position="359"/>
        <end position="381"/>
    </location>
</feature>
<feature type="compositionally biased region" description="Low complexity" evidence="14">
    <location>
        <begin position="1253"/>
        <end position="1268"/>
    </location>
</feature>
<dbReference type="SMART" id="SM00490">
    <property type="entry name" value="HELICc"/>
    <property type="match status" value="1"/>
</dbReference>
<dbReference type="InterPro" id="IPR039686">
    <property type="entry name" value="FANCM/Mph1-like_ID"/>
</dbReference>
<dbReference type="Pfam" id="PF00271">
    <property type="entry name" value="Helicase_C"/>
    <property type="match status" value="1"/>
</dbReference>
<evidence type="ECO:0000313" key="17">
    <source>
        <dbReference type="EMBL" id="KAF2154619.1"/>
    </source>
</evidence>
<proteinExistence type="inferred from homology"/>
<feature type="compositionally biased region" description="Basic and acidic residues" evidence="14">
    <location>
        <begin position="44"/>
        <end position="59"/>
    </location>
</feature>
<dbReference type="CDD" id="cd12091">
    <property type="entry name" value="FANCM_ID"/>
    <property type="match status" value="1"/>
</dbReference>